<accession>A0A2H0VHE7</accession>
<protein>
    <submittedName>
        <fullName evidence="1">Uncharacterized protein</fullName>
    </submittedName>
</protein>
<evidence type="ECO:0000313" key="2">
    <source>
        <dbReference type="Proteomes" id="UP000231466"/>
    </source>
</evidence>
<organism evidence="1 2">
    <name type="scientific">Candidatus Colwellbacteria bacterium CG10_big_fil_rev_8_21_14_0_10_42_22</name>
    <dbReference type="NCBI Taxonomy" id="1974540"/>
    <lineage>
        <taxon>Bacteria</taxon>
        <taxon>Candidatus Colwelliibacteriota</taxon>
    </lineage>
</organism>
<evidence type="ECO:0000313" key="1">
    <source>
        <dbReference type="EMBL" id="PIR97769.1"/>
    </source>
</evidence>
<feature type="non-terminal residue" evidence="1">
    <location>
        <position position="1"/>
    </location>
</feature>
<gene>
    <name evidence="1" type="ORF">COT89_02545</name>
</gene>
<name>A0A2H0VHE7_9BACT</name>
<sequence length="67" mass="7565">LNGCIKKTDTARNEKGNIQLACIKKFYLLVVLLETVFIHCVQASTFLPSSLTDFCKFGYFLFWGVGL</sequence>
<reference evidence="2" key="1">
    <citation type="submission" date="2017-09" db="EMBL/GenBank/DDBJ databases">
        <title>Depth-based differentiation of microbial function through sediment-hosted aquifers and enrichment of novel symbionts in the deep terrestrial subsurface.</title>
        <authorList>
            <person name="Probst A.J."/>
            <person name="Ladd B."/>
            <person name="Jarett J.K."/>
            <person name="Geller-Mcgrath D.E."/>
            <person name="Sieber C.M.K."/>
            <person name="Emerson J.B."/>
            <person name="Anantharaman K."/>
            <person name="Thomas B.C."/>
            <person name="Malmstrom R."/>
            <person name="Stieglmeier M."/>
            <person name="Klingl A."/>
            <person name="Woyke T."/>
            <person name="Ryan C.M."/>
            <person name="Banfield J.F."/>
        </authorList>
    </citation>
    <scope>NUCLEOTIDE SEQUENCE [LARGE SCALE GENOMIC DNA]</scope>
</reference>
<comment type="caution">
    <text evidence="1">The sequence shown here is derived from an EMBL/GenBank/DDBJ whole genome shotgun (WGS) entry which is preliminary data.</text>
</comment>
<dbReference type="EMBL" id="PFAH01000009">
    <property type="protein sequence ID" value="PIR97769.1"/>
    <property type="molecule type" value="Genomic_DNA"/>
</dbReference>
<dbReference type="Proteomes" id="UP000231466">
    <property type="component" value="Unassembled WGS sequence"/>
</dbReference>
<proteinExistence type="predicted"/>
<dbReference type="AlphaFoldDB" id="A0A2H0VHE7"/>